<feature type="compositionally biased region" description="Low complexity" evidence="1">
    <location>
        <begin position="1"/>
        <end position="16"/>
    </location>
</feature>
<keyword evidence="3" id="KW-1185">Reference proteome</keyword>
<evidence type="ECO:0000313" key="3">
    <source>
        <dbReference type="Proteomes" id="UP000295515"/>
    </source>
</evidence>
<dbReference type="GeneID" id="98916976"/>
<dbReference type="EMBL" id="SMCQ01000026">
    <property type="protein sequence ID" value="TCV92546.1"/>
    <property type="molecule type" value="Genomic_DNA"/>
</dbReference>
<dbReference type="AlphaFoldDB" id="A0A4R3YJX0"/>
<proteinExistence type="predicted"/>
<reference evidence="2 3" key="1">
    <citation type="submission" date="2019-03" db="EMBL/GenBank/DDBJ databases">
        <title>Genomic Encyclopedia of Type Strains, Phase IV (KMG-IV): sequencing the most valuable type-strain genomes for metagenomic binning, comparative biology and taxonomic classification.</title>
        <authorList>
            <person name="Goeker M."/>
        </authorList>
    </citation>
    <scope>NUCLEOTIDE SEQUENCE [LARGE SCALE GENOMIC DNA]</scope>
    <source>
        <strain evidence="2 3">DSM 29487</strain>
    </source>
</reference>
<accession>A0A4R3YJX0</accession>
<dbReference type="Proteomes" id="UP000295515">
    <property type="component" value="Unassembled WGS sequence"/>
</dbReference>
<sequence>MSQKNSRNNQVQNQNKSKNKGYNQNQQENSSFDQMNNFKFEDNSNARA</sequence>
<feature type="region of interest" description="Disordered" evidence="1">
    <location>
        <begin position="1"/>
        <end position="48"/>
    </location>
</feature>
<dbReference type="RefSeq" id="WP_165973153.1">
    <property type="nucleotide sequence ID" value="NZ_CAUWFI010000012.1"/>
</dbReference>
<feature type="compositionally biased region" description="Polar residues" evidence="1">
    <location>
        <begin position="21"/>
        <end position="38"/>
    </location>
</feature>
<gene>
    <name evidence="2" type="ORF">EDD60_12630</name>
</gene>
<evidence type="ECO:0000256" key="1">
    <source>
        <dbReference type="SAM" id="MobiDB-lite"/>
    </source>
</evidence>
<evidence type="ECO:0000313" key="2">
    <source>
        <dbReference type="EMBL" id="TCV92546.1"/>
    </source>
</evidence>
<protein>
    <submittedName>
        <fullName evidence="2">Uncharacterized protein</fullName>
    </submittedName>
</protein>
<comment type="caution">
    <text evidence="2">The sequence shown here is derived from an EMBL/GenBank/DDBJ whole genome shotgun (WGS) entry which is preliminary data.</text>
</comment>
<organism evidence="2 3">
    <name type="scientific">Longibaculum muris</name>
    <dbReference type="NCBI Taxonomy" id="1796628"/>
    <lineage>
        <taxon>Bacteria</taxon>
        <taxon>Bacillati</taxon>
        <taxon>Bacillota</taxon>
        <taxon>Erysipelotrichia</taxon>
        <taxon>Erysipelotrichales</taxon>
        <taxon>Coprobacillaceae</taxon>
        <taxon>Longibaculum</taxon>
    </lineage>
</organism>
<name>A0A4R3YJX0_9FIRM</name>
<feature type="compositionally biased region" description="Basic and acidic residues" evidence="1">
    <location>
        <begin position="39"/>
        <end position="48"/>
    </location>
</feature>